<keyword evidence="2" id="KW-1185">Reference proteome</keyword>
<proteinExistence type="predicted"/>
<dbReference type="Proteomes" id="UP001157502">
    <property type="component" value="Chromosome 19"/>
</dbReference>
<gene>
    <name evidence="1" type="ORF">DPEC_G00223680</name>
</gene>
<evidence type="ECO:0000313" key="2">
    <source>
        <dbReference type="Proteomes" id="UP001157502"/>
    </source>
</evidence>
<organism evidence="1 2">
    <name type="scientific">Dallia pectoralis</name>
    <name type="common">Alaska blackfish</name>
    <dbReference type="NCBI Taxonomy" id="75939"/>
    <lineage>
        <taxon>Eukaryota</taxon>
        <taxon>Metazoa</taxon>
        <taxon>Chordata</taxon>
        <taxon>Craniata</taxon>
        <taxon>Vertebrata</taxon>
        <taxon>Euteleostomi</taxon>
        <taxon>Actinopterygii</taxon>
        <taxon>Neopterygii</taxon>
        <taxon>Teleostei</taxon>
        <taxon>Protacanthopterygii</taxon>
        <taxon>Esociformes</taxon>
        <taxon>Umbridae</taxon>
        <taxon>Dallia</taxon>
    </lineage>
</organism>
<reference evidence="1" key="1">
    <citation type="submission" date="2021-05" db="EMBL/GenBank/DDBJ databases">
        <authorList>
            <person name="Pan Q."/>
            <person name="Jouanno E."/>
            <person name="Zahm M."/>
            <person name="Klopp C."/>
            <person name="Cabau C."/>
            <person name="Louis A."/>
            <person name="Berthelot C."/>
            <person name="Parey E."/>
            <person name="Roest Crollius H."/>
            <person name="Montfort J."/>
            <person name="Robinson-Rechavi M."/>
            <person name="Bouchez O."/>
            <person name="Lampietro C."/>
            <person name="Lopez Roques C."/>
            <person name="Donnadieu C."/>
            <person name="Postlethwait J."/>
            <person name="Bobe J."/>
            <person name="Dillon D."/>
            <person name="Chandos A."/>
            <person name="von Hippel F."/>
            <person name="Guiguen Y."/>
        </authorList>
    </citation>
    <scope>NUCLEOTIDE SEQUENCE</scope>
    <source>
        <strain evidence="1">YG-Jan2019</strain>
    </source>
</reference>
<feature type="non-terminal residue" evidence="1">
    <location>
        <position position="1"/>
    </location>
</feature>
<dbReference type="EMBL" id="CM055746">
    <property type="protein sequence ID" value="KAJ7996936.1"/>
    <property type="molecule type" value="Genomic_DNA"/>
</dbReference>
<protein>
    <submittedName>
        <fullName evidence="1">Uncharacterized protein</fullName>
    </submittedName>
</protein>
<comment type="caution">
    <text evidence="1">The sequence shown here is derived from an EMBL/GenBank/DDBJ whole genome shotgun (WGS) entry which is preliminary data.</text>
</comment>
<accession>A0ACC2G056</accession>
<evidence type="ECO:0000313" key="1">
    <source>
        <dbReference type="EMBL" id="KAJ7996936.1"/>
    </source>
</evidence>
<sequence length="57" mass="6298">ASVDPRFRSASLVSLRESGCADGIAAVPSVRNRIQILSVNTWLYQQGDIFRQCFLGQ</sequence>
<name>A0ACC2G056_DALPE</name>